<dbReference type="GO" id="GO:0005829">
    <property type="term" value="C:cytosol"/>
    <property type="evidence" value="ECO:0007669"/>
    <property type="project" value="TreeGrafter"/>
</dbReference>
<dbReference type="SUPFAM" id="SSF109993">
    <property type="entry name" value="VPS9 domain"/>
    <property type="match status" value="1"/>
</dbReference>
<reference evidence="5" key="1">
    <citation type="submission" date="2021-01" db="UniProtKB">
        <authorList>
            <consortium name="EnsemblMetazoa"/>
        </authorList>
    </citation>
    <scope>IDENTIFICATION</scope>
</reference>
<evidence type="ECO:0000256" key="3">
    <source>
        <dbReference type="SAM" id="SignalP"/>
    </source>
</evidence>
<evidence type="ECO:0000313" key="6">
    <source>
        <dbReference type="Proteomes" id="UP000594260"/>
    </source>
</evidence>
<feature type="coiled-coil region" evidence="1">
    <location>
        <begin position="412"/>
        <end position="439"/>
    </location>
</feature>
<feature type="compositionally biased region" description="Polar residues" evidence="2">
    <location>
        <begin position="530"/>
        <end position="542"/>
    </location>
</feature>
<dbReference type="Pfam" id="PF02204">
    <property type="entry name" value="VPS9"/>
    <property type="match status" value="1"/>
</dbReference>
<proteinExistence type="predicted"/>
<dbReference type="PANTHER" id="PTHR23101">
    <property type="entry name" value="RAB GDP/GTP EXCHANGE FACTOR"/>
    <property type="match status" value="1"/>
</dbReference>
<keyword evidence="6" id="KW-1185">Reference proteome</keyword>
<keyword evidence="1" id="KW-0175">Coiled coil</keyword>
<dbReference type="InterPro" id="IPR037191">
    <property type="entry name" value="VPS9_dom_sf"/>
</dbReference>
<feature type="region of interest" description="Disordered" evidence="2">
    <location>
        <begin position="511"/>
        <end position="601"/>
    </location>
</feature>
<sequence>MMCLCLMISIVVTTCGIIVGCSLILTNTFDITSSCNSGCDCDDEPSRDDQNCVRGRRKRRSDAKPGGTGDFFGRFEEKKNRQKEQQRGSKTLKNFIKRANTLKENTSFSLGSSWNGPILRDKKASDGLLALREVLHGRLALRQEICVEIIKLLNGAFERMETLFKKNESMSTVSDMIQDVYQLIYDRAAEEVEASTAQEAVELCEDFFISHTYDILFSVLSSEEERRDLKVLQRIRSLHWVRANHLELDVDDIHPTVKEFMDEAMKQLIFIDSKRSPKEKLACVVDAAKNIFKMLQAAPKGPSHAGADDFLPAMIYVVLRANPPRLHTNIKLVTLFSAQSRLRSGESGYMFTNLCGAVNFIETLTADKLQMPQKEFEAYIQGKAMPMEDSMTAGARLMYHNMAALKELHLRQDRLADASEQLKMTLDSLQKDIAEQVQRALAESEDATKPHEYRVSKSIPTRCLPTFMRDKVLLIEPPASPPQPADLPPPLQPELLHQISNAEDNIIDSNENAADNHSNVDNINNNSHSTSSRLANTATSTSTDEELVTAGDQTIAATPDSDLSADEVLQVELTCSNGESPEGQDVPQRESASDPAESEPA</sequence>
<dbReference type="Proteomes" id="UP000594260">
    <property type="component" value="Unplaced"/>
</dbReference>
<dbReference type="GO" id="GO:0016192">
    <property type="term" value="P:vesicle-mediated transport"/>
    <property type="evidence" value="ECO:0007669"/>
    <property type="project" value="InterPro"/>
</dbReference>
<dbReference type="GeneID" id="111247598"/>
<dbReference type="RefSeq" id="XP_022654443.1">
    <property type="nucleotide sequence ID" value="XM_022798708.1"/>
</dbReference>
<name>A0A7M7M731_VARDE</name>
<evidence type="ECO:0000256" key="1">
    <source>
        <dbReference type="SAM" id="Coils"/>
    </source>
</evidence>
<protein>
    <recommendedName>
        <fullName evidence="4">VPS9 domain-containing protein</fullName>
    </recommendedName>
</protein>
<dbReference type="PANTHER" id="PTHR23101:SF122">
    <property type="entry name" value="RABAPTIN-5-ASSOCIATED EXCHANGE FACTOR FOR RAB5"/>
    <property type="match status" value="1"/>
</dbReference>
<dbReference type="AlphaFoldDB" id="A0A7M7M731"/>
<evidence type="ECO:0000256" key="2">
    <source>
        <dbReference type="SAM" id="MobiDB-lite"/>
    </source>
</evidence>
<dbReference type="Gene3D" id="1.20.1050.80">
    <property type="entry name" value="VPS9 domain"/>
    <property type="match status" value="1"/>
</dbReference>
<feature type="signal peptide" evidence="3">
    <location>
        <begin position="1"/>
        <end position="16"/>
    </location>
</feature>
<organism evidence="5 6">
    <name type="scientific">Varroa destructor</name>
    <name type="common">Honeybee mite</name>
    <dbReference type="NCBI Taxonomy" id="109461"/>
    <lineage>
        <taxon>Eukaryota</taxon>
        <taxon>Metazoa</taxon>
        <taxon>Ecdysozoa</taxon>
        <taxon>Arthropoda</taxon>
        <taxon>Chelicerata</taxon>
        <taxon>Arachnida</taxon>
        <taxon>Acari</taxon>
        <taxon>Parasitiformes</taxon>
        <taxon>Mesostigmata</taxon>
        <taxon>Gamasina</taxon>
        <taxon>Dermanyssoidea</taxon>
        <taxon>Varroidae</taxon>
        <taxon>Varroa</taxon>
    </lineage>
</organism>
<dbReference type="InterPro" id="IPR045046">
    <property type="entry name" value="Vps9-like"/>
</dbReference>
<dbReference type="GO" id="GO:0005085">
    <property type="term" value="F:guanyl-nucleotide exchange factor activity"/>
    <property type="evidence" value="ECO:0007669"/>
    <property type="project" value="InterPro"/>
</dbReference>
<feature type="region of interest" description="Disordered" evidence="2">
    <location>
        <begin position="44"/>
        <end position="69"/>
    </location>
</feature>
<evidence type="ECO:0000313" key="5">
    <source>
        <dbReference type="EnsemblMetazoa" id="XP_022654443"/>
    </source>
</evidence>
<feature type="domain" description="VPS9" evidence="4">
    <location>
        <begin position="225"/>
        <end position="370"/>
    </location>
</feature>
<dbReference type="EnsemblMetazoa" id="XM_022798708">
    <property type="protein sequence ID" value="XP_022654443"/>
    <property type="gene ID" value="LOC111247598"/>
</dbReference>
<keyword evidence="3" id="KW-0732">Signal</keyword>
<dbReference type="InterPro" id="IPR003123">
    <property type="entry name" value="VPS9"/>
</dbReference>
<dbReference type="PROSITE" id="PS51205">
    <property type="entry name" value="VPS9"/>
    <property type="match status" value="1"/>
</dbReference>
<dbReference type="GO" id="GO:0031267">
    <property type="term" value="F:small GTPase binding"/>
    <property type="evidence" value="ECO:0007669"/>
    <property type="project" value="TreeGrafter"/>
</dbReference>
<dbReference type="GO" id="GO:0030139">
    <property type="term" value="C:endocytic vesicle"/>
    <property type="evidence" value="ECO:0007669"/>
    <property type="project" value="TreeGrafter"/>
</dbReference>
<evidence type="ECO:0000259" key="4">
    <source>
        <dbReference type="PROSITE" id="PS51205"/>
    </source>
</evidence>
<accession>A0A7M7M731</accession>
<feature type="chain" id="PRO_5029497472" description="VPS9 domain-containing protein" evidence="3">
    <location>
        <begin position="17"/>
        <end position="601"/>
    </location>
</feature>
<dbReference type="SMART" id="SM00167">
    <property type="entry name" value="VPS9"/>
    <property type="match status" value="1"/>
</dbReference>
<feature type="compositionally biased region" description="Low complexity" evidence="2">
    <location>
        <begin position="515"/>
        <end position="529"/>
    </location>
</feature>